<reference evidence="2" key="1">
    <citation type="submission" date="2018-11" db="EMBL/GenBank/DDBJ databases">
        <authorList>
            <person name="Grassa J C."/>
        </authorList>
    </citation>
    <scope>NUCLEOTIDE SEQUENCE [LARGE SCALE GENOMIC DNA]</scope>
</reference>
<accession>A0A803NTV0</accession>
<proteinExistence type="predicted"/>
<organism evidence="2 3">
    <name type="scientific">Cannabis sativa</name>
    <name type="common">Hemp</name>
    <name type="synonym">Marijuana</name>
    <dbReference type="NCBI Taxonomy" id="3483"/>
    <lineage>
        <taxon>Eukaryota</taxon>
        <taxon>Viridiplantae</taxon>
        <taxon>Streptophyta</taxon>
        <taxon>Embryophyta</taxon>
        <taxon>Tracheophyta</taxon>
        <taxon>Spermatophyta</taxon>
        <taxon>Magnoliopsida</taxon>
        <taxon>eudicotyledons</taxon>
        <taxon>Gunneridae</taxon>
        <taxon>Pentapetalae</taxon>
        <taxon>rosids</taxon>
        <taxon>fabids</taxon>
        <taxon>Rosales</taxon>
        <taxon>Cannabaceae</taxon>
        <taxon>Cannabis</taxon>
    </lineage>
</organism>
<dbReference type="EMBL" id="UZAU01000199">
    <property type="status" value="NOT_ANNOTATED_CDS"/>
    <property type="molecule type" value="Genomic_DNA"/>
</dbReference>
<sequence>MAPFSSVTTMLSPLVTLSLRILFTMAKLCSKFGTSTSTLGFLDHSISKEEVAAERLGVTNVLLNVAIVVT</sequence>
<protein>
    <submittedName>
        <fullName evidence="2">Uncharacterized protein</fullName>
    </submittedName>
</protein>
<feature type="signal peptide" evidence="1">
    <location>
        <begin position="1"/>
        <end position="26"/>
    </location>
</feature>
<evidence type="ECO:0000256" key="1">
    <source>
        <dbReference type="SAM" id="SignalP"/>
    </source>
</evidence>
<feature type="chain" id="PRO_5030697768" evidence="1">
    <location>
        <begin position="27"/>
        <end position="70"/>
    </location>
</feature>
<keyword evidence="3" id="KW-1185">Reference proteome</keyword>
<keyword evidence="1" id="KW-0732">Signal</keyword>
<dbReference type="Proteomes" id="UP000596661">
    <property type="component" value="Chromosome 2"/>
</dbReference>
<evidence type="ECO:0000313" key="3">
    <source>
        <dbReference type="Proteomes" id="UP000596661"/>
    </source>
</evidence>
<dbReference type="AlphaFoldDB" id="A0A803NTV0"/>
<evidence type="ECO:0000313" key="2">
    <source>
        <dbReference type="EnsemblPlants" id="cds.evm.model.02.1494"/>
    </source>
</evidence>
<name>A0A803NTV0_CANSA</name>
<reference evidence="2" key="2">
    <citation type="submission" date="2021-03" db="UniProtKB">
        <authorList>
            <consortium name="EnsemblPlants"/>
        </authorList>
    </citation>
    <scope>IDENTIFICATION</scope>
</reference>
<dbReference type="EnsemblPlants" id="evm.model.02.1494">
    <property type="protein sequence ID" value="cds.evm.model.02.1494"/>
    <property type="gene ID" value="evm.TU.02.1494"/>
</dbReference>
<dbReference type="Gramene" id="evm.model.02.1494">
    <property type="protein sequence ID" value="cds.evm.model.02.1494"/>
    <property type="gene ID" value="evm.TU.02.1494"/>
</dbReference>